<dbReference type="InterPro" id="IPR000834">
    <property type="entry name" value="Peptidase_M14"/>
</dbReference>
<feature type="domain" description="FHA" evidence="3">
    <location>
        <begin position="317"/>
        <end position="376"/>
    </location>
</feature>
<reference evidence="5" key="1">
    <citation type="journal article" date="2021" name="PeerJ">
        <title>Extensive microbial diversity within the chicken gut microbiome revealed by metagenomics and culture.</title>
        <authorList>
            <person name="Gilroy R."/>
            <person name="Ravi A."/>
            <person name="Getino M."/>
            <person name="Pursley I."/>
            <person name="Horton D.L."/>
            <person name="Alikhan N.F."/>
            <person name="Baker D."/>
            <person name="Gharbi K."/>
            <person name="Hall N."/>
            <person name="Watson M."/>
            <person name="Adriaenssens E.M."/>
            <person name="Foster-Nyarko E."/>
            <person name="Jarju S."/>
            <person name="Secka A."/>
            <person name="Antonio M."/>
            <person name="Oren A."/>
            <person name="Chaudhuri R.R."/>
            <person name="La Ragione R."/>
            <person name="Hildebrand F."/>
            <person name="Pallen M.J."/>
        </authorList>
    </citation>
    <scope>NUCLEOTIDE SEQUENCE</scope>
    <source>
        <strain evidence="5">ChiGjej6B6-14162</strain>
    </source>
</reference>
<proteinExistence type="inferred from homology"/>
<feature type="signal peptide" evidence="2">
    <location>
        <begin position="1"/>
        <end position="20"/>
    </location>
</feature>
<dbReference type="InterPro" id="IPR029062">
    <property type="entry name" value="Class_I_gatase-like"/>
</dbReference>
<feature type="domain" description="Peptidase M14" evidence="4">
    <location>
        <begin position="60"/>
        <end position="359"/>
    </location>
</feature>
<dbReference type="EMBL" id="DXEL01000030">
    <property type="protein sequence ID" value="HIX74126.1"/>
    <property type="molecule type" value="Genomic_DNA"/>
</dbReference>
<dbReference type="GO" id="GO:0008270">
    <property type="term" value="F:zinc ion binding"/>
    <property type="evidence" value="ECO:0007669"/>
    <property type="project" value="InterPro"/>
</dbReference>
<evidence type="ECO:0000256" key="2">
    <source>
        <dbReference type="SAM" id="SignalP"/>
    </source>
</evidence>
<evidence type="ECO:0000256" key="1">
    <source>
        <dbReference type="PROSITE-ProRule" id="PRU01379"/>
    </source>
</evidence>
<evidence type="ECO:0000313" key="5">
    <source>
        <dbReference type="EMBL" id="HIX74126.1"/>
    </source>
</evidence>
<accession>A0A9D2BFB3</accession>
<dbReference type="CDD" id="cd03143">
    <property type="entry name" value="A4_beta-galactosidase_middle_domain"/>
    <property type="match status" value="1"/>
</dbReference>
<dbReference type="Gene3D" id="3.40.630.10">
    <property type="entry name" value="Zn peptidases"/>
    <property type="match status" value="1"/>
</dbReference>
<name>A0A9D2BFB3_9BACT</name>
<feature type="chain" id="PRO_5038417283" evidence="2">
    <location>
        <begin position="21"/>
        <end position="867"/>
    </location>
</feature>
<comment type="similarity">
    <text evidence="1">Belongs to the peptidase M14 family.</text>
</comment>
<dbReference type="GO" id="GO:0004181">
    <property type="term" value="F:metallocarboxypeptidase activity"/>
    <property type="evidence" value="ECO:0007669"/>
    <property type="project" value="InterPro"/>
</dbReference>
<dbReference type="SUPFAM" id="SSF52317">
    <property type="entry name" value="Class I glutamine amidotransferase-like"/>
    <property type="match status" value="1"/>
</dbReference>
<reference evidence="5" key="2">
    <citation type="submission" date="2021-04" db="EMBL/GenBank/DDBJ databases">
        <authorList>
            <person name="Gilroy R."/>
        </authorList>
    </citation>
    <scope>NUCLEOTIDE SEQUENCE</scope>
    <source>
        <strain evidence="5">ChiGjej6B6-14162</strain>
    </source>
</reference>
<dbReference type="SUPFAM" id="SSF53187">
    <property type="entry name" value="Zn-dependent exopeptidases"/>
    <property type="match status" value="1"/>
</dbReference>
<dbReference type="Proteomes" id="UP000886740">
    <property type="component" value="Unassembled WGS sequence"/>
</dbReference>
<sequence length="867" mass="97259">MNKKLILLAFFLCWIVSPHAQPKAEKYAYDLSYFLPEGNYTYDPAIPTPEKVLGFQLGQQHVDWGQVVDYMKALAAASDRVTVRETGRTYQFRPFIEVTITSAENQKNIARIKEEHLALSDVERSGSLDITRMPAVVSLVYSIHGNEPSGVNSSLAVAYFLAAAQGGEIDDILRQTVILMTPGANPDGINRFASWVNSSRSQTDVSDLNSREFQEPWPSSRTNHYWADCNRDWLMAQHPEGRNGVDTYMDWLPNLLADLHEQGSARPYYFSPGHPKRIHDLVSADNQALASEVSTHVADELDQIGTLYYSKEGYDDYYLGKGAAYGDIHGSICLLYEQGTSRGHLRETVNGIRSFAWTVRNQAYGSYGTILAGYKMREKLLDYQRNFFRETKADAARQAVKGYVFDARGSRAVAYHFLENLKHHRIEAYRLAKEVTVDGERFETDEAYVIPVEQKFSSMVRTIMENTLHYTDSVFYDISTWTFPHAFNLRYAPLKSITGLMGEKIDEPQFIAGKVIGGKSDYGYLFSSTEFYTPKVMYELMRKGVHVQASGRPFRFHSGDLSLDMGYGTILVPARNQPLGTDELYDLISHLASEAGVDIYAAETGLMEAVDLGSPAYHPLRLPEVAVIVGRSMGIPDSGEAWFLLDRRFQMRPTLIDESVALTPKKLARYSVVVLANGTPKLSKSSEEALKDWVAAGGTLIASGKAQAWIVRMGILPLKLKETAFKEDSTLYRPFAEKKEADAGNDMDGVMLNCYLDPSHPLAWGLDQTEIAILKKNNLILEKDADPYVSPLHYTDKPHLSGFLSGKNEALLSDSPAVIAKSYKSGSVIYFTDDMNFRSYCFGTSKIFMNAIFFGDWLLGKFDLLLY</sequence>
<dbReference type="PROSITE" id="PS50006">
    <property type="entry name" value="FHA_DOMAIN"/>
    <property type="match status" value="1"/>
</dbReference>
<evidence type="ECO:0000259" key="4">
    <source>
        <dbReference type="PROSITE" id="PS52035"/>
    </source>
</evidence>
<comment type="caution">
    <text evidence="5">The sequence shown here is derived from an EMBL/GenBank/DDBJ whole genome shotgun (WGS) entry which is preliminary data.</text>
</comment>
<protein>
    <submittedName>
        <fullName evidence="5">Peptidase M14</fullName>
    </submittedName>
</protein>
<dbReference type="GO" id="GO:0006508">
    <property type="term" value="P:proteolysis"/>
    <property type="evidence" value="ECO:0007669"/>
    <property type="project" value="InterPro"/>
</dbReference>
<dbReference type="Pfam" id="PF00246">
    <property type="entry name" value="Peptidase_M14"/>
    <property type="match status" value="1"/>
</dbReference>
<dbReference type="AlphaFoldDB" id="A0A9D2BFB3"/>
<feature type="active site" description="Proton donor/acceptor" evidence="1">
    <location>
        <position position="337"/>
    </location>
</feature>
<dbReference type="InterPro" id="IPR000253">
    <property type="entry name" value="FHA_dom"/>
</dbReference>
<evidence type="ECO:0000313" key="6">
    <source>
        <dbReference type="Proteomes" id="UP000886740"/>
    </source>
</evidence>
<dbReference type="PROSITE" id="PS52035">
    <property type="entry name" value="PEPTIDASE_M14"/>
    <property type="match status" value="1"/>
</dbReference>
<gene>
    <name evidence="5" type="ORF">H9977_03675</name>
</gene>
<dbReference type="Gene3D" id="3.40.50.880">
    <property type="match status" value="1"/>
</dbReference>
<evidence type="ECO:0000259" key="3">
    <source>
        <dbReference type="PROSITE" id="PS50006"/>
    </source>
</evidence>
<organism evidence="5 6">
    <name type="scientific">Candidatus Parabacteroides intestinipullorum</name>
    <dbReference type="NCBI Taxonomy" id="2838723"/>
    <lineage>
        <taxon>Bacteria</taxon>
        <taxon>Pseudomonadati</taxon>
        <taxon>Bacteroidota</taxon>
        <taxon>Bacteroidia</taxon>
        <taxon>Bacteroidales</taxon>
        <taxon>Tannerellaceae</taxon>
        <taxon>Parabacteroides</taxon>
    </lineage>
</organism>
<keyword evidence="2" id="KW-0732">Signal</keyword>